<name>A0ABN0F6Y3_9BURK</name>
<organism evidence="1 2">
    <name type="scientific">Paraburkholderia hospita</name>
    <dbReference type="NCBI Taxonomy" id="169430"/>
    <lineage>
        <taxon>Bacteria</taxon>
        <taxon>Pseudomonadati</taxon>
        <taxon>Pseudomonadota</taxon>
        <taxon>Betaproteobacteria</taxon>
        <taxon>Burkholderiales</taxon>
        <taxon>Burkholderiaceae</taxon>
        <taxon>Paraburkholderia</taxon>
    </lineage>
</organism>
<proteinExistence type="predicted"/>
<keyword evidence="2" id="KW-1185">Reference proteome</keyword>
<comment type="caution">
    <text evidence="1">The sequence shown here is derived from an EMBL/GenBank/DDBJ whole genome shotgun (WGS) entry which is preliminary data.</text>
</comment>
<accession>A0ABN0F6Y3</accession>
<gene>
    <name evidence="1" type="ORF">WQE_45478</name>
</gene>
<sequence>MPKKRRISPSTWSVPYACRYGVRAFGPITPVSDDLATEAHDYLLKPSIVKGTFDYWCRQADRL</sequence>
<dbReference type="Proteomes" id="UP000004980">
    <property type="component" value="Unassembled WGS sequence"/>
</dbReference>
<dbReference type="EMBL" id="AKAU01000282">
    <property type="protein sequence ID" value="EIM94360.1"/>
    <property type="molecule type" value="Genomic_DNA"/>
</dbReference>
<protein>
    <submittedName>
        <fullName evidence="1">Class II aldolase/adducin domain protein</fullName>
    </submittedName>
</protein>
<evidence type="ECO:0000313" key="2">
    <source>
        <dbReference type="Proteomes" id="UP000004980"/>
    </source>
</evidence>
<reference evidence="1 2" key="1">
    <citation type="journal article" date="2012" name="J. Bacteriol.">
        <title>Draft Genome Sequence of the Soil Bacterium Burkholderia terrae Strain BS001, Which Interacts with Fungal Surface Structures.</title>
        <authorList>
            <person name="Nazir R."/>
            <person name="Hansen M.A."/>
            <person name="Sorensen S."/>
            <person name="van Elsas J.D."/>
        </authorList>
    </citation>
    <scope>NUCLEOTIDE SEQUENCE [LARGE SCALE GENOMIC DNA]</scope>
    <source>
        <strain evidence="1 2">BS001</strain>
    </source>
</reference>
<evidence type="ECO:0000313" key="1">
    <source>
        <dbReference type="EMBL" id="EIM94360.1"/>
    </source>
</evidence>